<dbReference type="InterPro" id="IPR050807">
    <property type="entry name" value="TransReg_Diox_bact_type"/>
</dbReference>
<dbReference type="EMBL" id="JBHSRD010000003">
    <property type="protein sequence ID" value="MFC6007499.1"/>
    <property type="molecule type" value="Genomic_DNA"/>
</dbReference>
<dbReference type="PANTHER" id="PTHR46797:SF1">
    <property type="entry name" value="METHYLPHOSPHONATE SYNTHASE"/>
    <property type="match status" value="1"/>
</dbReference>
<protein>
    <submittedName>
        <fullName evidence="3">XRE family transcriptional regulator</fullName>
    </submittedName>
</protein>
<dbReference type="CDD" id="cd02209">
    <property type="entry name" value="cupin_XRE_C"/>
    <property type="match status" value="1"/>
</dbReference>
<organism evidence="3 4">
    <name type="scientific">Angustibacter luteus</name>
    <dbReference type="NCBI Taxonomy" id="658456"/>
    <lineage>
        <taxon>Bacteria</taxon>
        <taxon>Bacillati</taxon>
        <taxon>Actinomycetota</taxon>
        <taxon>Actinomycetes</taxon>
        <taxon>Kineosporiales</taxon>
        <taxon>Kineosporiaceae</taxon>
    </lineage>
</organism>
<evidence type="ECO:0000313" key="4">
    <source>
        <dbReference type="Proteomes" id="UP001596189"/>
    </source>
</evidence>
<comment type="caution">
    <text evidence="3">The sequence shown here is derived from an EMBL/GenBank/DDBJ whole genome shotgun (WGS) entry which is preliminary data.</text>
</comment>
<feature type="domain" description="HTH cro/C1-type" evidence="2">
    <location>
        <begin position="12"/>
        <end position="66"/>
    </location>
</feature>
<evidence type="ECO:0000256" key="1">
    <source>
        <dbReference type="ARBA" id="ARBA00023125"/>
    </source>
</evidence>
<evidence type="ECO:0000313" key="3">
    <source>
        <dbReference type="EMBL" id="MFC6007499.1"/>
    </source>
</evidence>
<dbReference type="InterPro" id="IPR001387">
    <property type="entry name" value="Cro/C1-type_HTH"/>
</dbReference>
<dbReference type="Gene3D" id="2.60.120.10">
    <property type="entry name" value="Jelly Rolls"/>
    <property type="match status" value="1"/>
</dbReference>
<accession>A0ABW1JDV1</accession>
<dbReference type="Proteomes" id="UP001596189">
    <property type="component" value="Unassembled WGS sequence"/>
</dbReference>
<evidence type="ECO:0000259" key="2">
    <source>
        <dbReference type="PROSITE" id="PS50943"/>
    </source>
</evidence>
<dbReference type="SUPFAM" id="SSF47413">
    <property type="entry name" value="lambda repressor-like DNA-binding domains"/>
    <property type="match status" value="1"/>
</dbReference>
<dbReference type="RefSeq" id="WP_345716296.1">
    <property type="nucleotide sequence ID" value="NZ_BAABFP010000004.1"/>
</dbReference>
<proteinExistence type="predicted"/>
<keyword evidence="1" id="KW-0238">DNA-binding</keyword>
<dbReference type="SMART" id="SM00530">
    <property type="entry name" value="HTH_XRE"/>
    <property type="match status" value="1"/>
</dbReference>
<dbReference type="Pfam" id="PF01381">
    <property type="entry name" value="HTH_3"/>
    <property type="match status" value="1"/>
</dbReference>
<reference evidence="4" key="1">
    <citation type="journal article" date="2019" name="Int. J. Syst. Evol. Microbiol.">
        <title>The Global Catalogue of Microorganisms (GCM) 10K type strain sequencing project: providing services to taxonomists for standard genome sequencing and annotation.</title>
        <authorList>
            <consortium name="The Broad Institute Genomics Platform"/>
            <consortium name="The Broad Institute Genome Sequencing Center for Infectious Disease"/>
            <person name="Wu L."/>
            <person name="Ma J."/>
        </authorList>
    </citation>
    <scope>NUCLEOTIDE SEQUENCE [LARGE SCALE GENOMIC DNA]</scope>
    <source>
        <strain evidence="4">KACC 14249</strain>
    </source>
</reference>
<dbReference type="SUPFAM" id="SSF51182">
    <property type="entry name" value="RmlC-like cupins"/>
    <property type="match status" value="1"/>
</dbReference>
<dbReference type="CDD" id="cd00093">
    <property type="entry name" value="HTH_XRE"/>
    <property type="match status" value="1"/>
</dbReference>
<dbReference type="InterPro" id="IPR010982">
    <property type="entry name" value="Lambda_DNA-bd_dom_sf"/>
</dbReference>
<keyword evidence="4" id="KW-1185">Reference proteome</keyword>
<sequence length="191" mass="20347">MTDLGATLAANVRALRESAGISLSQLAERSGVAKATLFKVERQHTNPTLDTMVAIADALGVTTTALLEQPADNELEIVRAGEGVDISDFASKGQILKSMVVGSVLVEIHHQVFSPGMAETSASHGPLAREHVFVRSGSIEVGPIGSAGVLKPGDYATYPADRTHRWTVVGQRKAEVWIVHTFARGQRDVPQ</sequence>
<dbReference type="PROSITE" id="PS50943">
    <property type="entry name" value="HTH_CROC1"/>
    <property type="match status" value="1"/>
</dbReference>
<dbReference type="InterPro" id="IPR011051">
    <property type="entry name" value="RmlC_Cupin_sf"/>
</dbReference>
<dbReference type="PANTHER" id="PTHR46797">
    <property type="entry name" value="HTH-TYPE TRANSCRIPTIONAL REGULATOR"/>
    <property type="match status" value="1"/>
</dbReference>
<dbReference type="InterPro" id="IPR014710">
    <property type="entry name" value="RmlC-like_jellyroll"/>
</dbReference>
<name>A0ABW1JDV1_9ACTN</name>
<gene>
    <name evidence="3" type="ORF">ACFQDO_10200</name>
</gene>
<dbReference type="Gene3D" id="1.10.260.40">
    <property type="entry name" value="lambda repressor-like DNA-binding domains"/>
    <property type="match status" value="1"/>
</dbReference>